<reference evidence="2 3" key="1">
    <citation type="journal article" date="2021" name="Hortic Res">
        <title>Chromosome-scale assembly of the Dendrobium chrysotoxum genome enhances the understanding of orchid evolution.</title>
        <authorList>
            <person name="Zhang Y."/>
            <person name="Zhang G.Q."/>
            <person name="Zhang D."/>
            <person name="Liu X.D."/>
            <person name="Xu X.Y."/>
            <person name="Sun W.H."/>
            <person name="Yu X."/>
            <person name="Zhu X."/>
            <person name="Wang Z.W."/>
            <person name="Zhao X."/>
            <person name="Zhong W.Y."/>
            <person name="Chen H."/>
            <person name="Yin W.L."/>
            <person name="Huang T."/>
            <person name="Niu S.C."/>
            <person name="Liu Z.J."/>
        </authorList>
    </citation>
    <scope>NUCLEOTIDE SEQUENCE [LARGE SCALE GENOMIC DNA]</scope>
    <source>
        <strain evidence="2">Lindl</strain>
    </source>
</reference>
<protein>
    <submittedName>
        <fullName evidence="2">Uncharacterized protein</fullName>
    </submittedName>
</protein>
<comment type="caution">
    <text evidence="2">The sequence shown here is derived from an EMBL/GenBank/DDBJ whole genome shotgun (WGS) entry which is preliminary data.</text>
</comment>
<feature type="region of interest" description="Disordered" evidence="1">
    <location>
        <begin position="1"/>
        <end position="25"/>
    </location>
</feature>
<organism evidence="2 3">
    <name type="scientific">Dendrobium chrysotoxum</name>
    <name type="common">Orchid</name>
    <dbReference type="NCBI Taxonomy" id="161865"/>
    <lineage>
        <taxon>Eukaryota</taxon>
        <taxon>Viridiplantae</taxon>
        <taxon>Streptophyta</taxon>
        <taxon>Embryophyta</taxon>
        <taxon>Tracheophyta</taxon>
        <taxon>Spermatophyta</taxon>
        <taxon>Magnoliopsida</taxon>
        <taxon>Liliopsida</taxon>
        <taxon>Asparagales</taxon>
        <taxon>Orchidaceae</taxon>
        <taxon>Epidendroideae</taxon>
        <taxon>Malaxideae</taxon>
        <taxon>Dendrobiinae</taxon>
        <taxon>Dendrobium</taxon>
    </lineage>
</organism>
<dbReference type="Proteomes" id="UP000775213">
    <property type="component" value="Unassembled WGS sequence"/>
</dbReference>
<name>A0AAV7FXF8_DENCH</name>
<gene>
    <name evidence="2" type="ORF">IEQ34_022556</name>
</gene>
<evidence type="ECO:0000313" key="2">
    <source>
        <dbReference type="EMBL" id="KAH0448756.1"/>
    </source>
</evidence>
<evidence type="ECO:0000313" key="3">
    <source>
        <dbReference type="Proteomes" id="UP000775213"/>
    </source>
</evidence>
<keyword evidence="3" id="KW-1185">Reference proteome</keyword>
<accession>A0AAV7FXF8</accession>
<dbReference type="EMBL" id="JAGFBR010000019">
    <property type="protein sequence ID" value="KAH0448756.1"/>
    <property type="molecule type" value="Genomic_DNA"/>
</dbReference>
<dbReference type="AlphaFoldDB" id="A0AAV7FXF8"/>
<sequence length="94" mass="11154">MEKRRPGWRLRRRKKNPSVVLGKRRAAAGVSRRRRRLLRRAWAACGWVAAQFNDAWKTLFGRNHSTEEELIVARELRREVITSQMSHVVPPFFM</sequence>
<proteinExistence type="predicted"/>
<evidence type="ECO:0000256" key="1">
    <source>
        <dbReference type="SAM" id="MobiDB-lite"/>
    </source>
</evidence>